<feature type="region of interest" description="Disordered" evidence="1">
    <location>
        <begin position="13"/>
        <end position="157"/>
    </location>
</feature>
<feature type="compositionally biased region" description="Pro residues" evidence="1">
    <location>
        <begin position="34"/>
        <end position="46"/>
    </location>
</feature>
<proteinExistence type="predicted"/>
<dbReference type="GeneID" id="9183778"/>
<feature type="compositionally biased region" description="Low complexity" evidence="1">
    <location>
        <begin position="24"/>
        <end position="33"/>
    </location>
</feature>
<accession>D5G5J9</accession>
<keyword evidence="3" id="KW-1185">Reference proteome</keyword>
<dbReference type="AlphaFoldDB" id="D5G5J9"/>
<protein>
    <submittedName>
        <fullName evidence="2">(Perigord truffle) hypothetical protein</fullName>
    </submittedName>
</protein>
<dbReference type="HOGENOM" id="CLU_1679241_0_0_1"/>
<evidence type="ECO:0000313" key="2">
    <source>
        <dbReference type="EMBL" id="CAZ79792.1"/>
    </source>
</evidence>
<evidence type="ECO:0000256" key="1">
    <source>
        <dbReference type="SAM" id="MobiDB-lite"/>
    </source>
</evidence>
<dbReference type="KEGG" id="tml:GSTUM_00004375001"/>
<dbReference type="RefSeq" id="XP_002835635.1">
    <property type="nucleotide sequence ID" value="XM_002835589.1"/>
</dbReference>
<dbReference type="Proteomes" id="UP000006911">
    <property type="component" value="Unassembled WGS sequence"/>
</dbReference>
<dbReference type="InParanoid" id="D5G5J9"/>
<name>D5G5J9_TUBMM</name>
<feature type="compositionally biased region" description="Gly residues" evidence="1">
    <location>
        <begin position="135"/>
        <end position="157"/>
    </location>
</feature>
<feature type="compositionally biased region" description="Polar residues" evidence="1">
    <location>
        <begin position="85"/>
        <end position="116"/>
    </location>
</feature>
<reference evidence="2 3" key="1">
    <citation type="journal article" date="2010" name="Nature">
        <title>Perigord black truffle genome uncovers evolutionary origins and mechanisms of symbiosis.</title>
        <authorList>
            <person name="Martin F."/>
            <person name="Kohler A."/>
            <person name="Murat C."/>
            <person name="Balestrini R."/>
            <person name="Coutinho P.M."/>
            <person name="Jaillon O."/>
            <person name="Montanini B."/>
            <person name="Morin E."/>
            <person name="Noel B."/>
            <person name="Percudani R."/>
            <person name="Porcel B."/>
            <person name="Rubini A."/>
            <person name="Amicucci A."/>
            <person name="Amselem J."/>
            <person name="Anthouard V."/>
            <person name="Arcioni S."/>
            <person name="Artiguenave F."/>
            <person name="Aury J.M."/>
            <person name="Ballario P."/>
            <person name="Bolchi A."/>
            <person name="Brenna A."/>
            <person name="Brun A."/>
            <person name="Buee M."/>
            <person name="Cantarel B."/>
            <person name="Chevalier G."/>
            <person name="Couloux A."/>
            <person name="Da Silva C."/>
            <person name="Denoeud F."/>
            <person name="Duplessis S."/>
            <person name="Ghignone S."/>
            <person name="Hilselberger B."/>
            <person name="Iotti M."/>
            <person name="Marcais B."/>
            <person name="Mello A."/>
            <person name="Miranda M."/>
            <person name="Pacioni G."/>
            <person name="Quesneville H."/>
            <person name="Riccioni C."/>
            <person name="Ruotolo R."/>
            <person name="Splivallo R."/>
            <person name="Stocchi V."/>
            <person name="Tisserant E."/>
            <person name="Viscomi A.R."/>
            <person name="Zambonelli A."/>
            <person name="Zampieri E."/>
            <person name="Henrissat B."/>
            <person name="Lebrun M.H."/>
            <person name="Paolocci F."/>
            <person name="Bonfante P."/>
            <person name="Ottonello S."/>
            <person name="Wincker P."/>
        </authorList>
    </citation>
    <scope>NUCLEOTIDE SEQUENCE [LARGE SCALE GENOMIC DNA]</scope>
    <source>
        <strain evidence="2 3">Mel28</strain>
    </source>
</reference>
<feature type="compositionally biased region" description="Low complexity" evidence="1">
    <location>
        <begin position="117"/>
        <end position="134"/>
    </location>
</feature>
<sequence length="157" mass="15689">MCFGFTKIWRRKLKKSTANAAEKPVSASTSTTSPPTPVPVYKPPPNIRLDGHITAAAAMDNTPVTKNEKPQTTTPPSKPTPSTTYLSAPSPSYSSGIRSHSTLSPGSHFGETTPSISCSGGHHSSSYHSSSGSSSSGGGGGGGCSSSSSGGGGGSGF</sequence>
<organism evidence="2 3">
    <name type="scientific">Tuber melanosporum (strain Mel28)</name>
    <name type="common">Perigord black truffle</name>
    <dbReference type="NCBI Taxonomy" id="656061"/>
    <lineage>
        <taxon>Eukaryota</taxon>
        <taxon>Fungi</taxon>
        <taxon>Dikarya</taxon>
        <taxon>Ascomycota</taxon>
        <taxon>Pezizomycotina</taxon>
        <taxon>Pezizomycetes</taxon>
        <taxon>Pezizales</taxon>
        <taxon>Tuberaceae</taxon>
        <taxon>Tuber</taxon>
    </lineage>
</organism>
<dbReference type="EMBL" id="FN429998">
    <property type="protein sequence ID" value="CAZ79792.1"/>
    <property type="molecule type" value="Genomic_DNA"/>
</dbReference>
<evidence type="ECO:0000313" key="3">
    <source>
        <dbReference type="Proteomes" id="UP000006911"/>
    </source>
</evidence>
<gene>
    <name evidence="2" type="ORF">GSTUM_00004375001</name>
</gene>
<feature type="compositionally biased region" description="Low complexity" evidence="1">
    <location>
        <begin position="70"/>
        <end position="84"/>
    </location>
</feature>